<dbReference type="RefSeq" id="XP_044568403.1">
    <property type="nucleotide sequence ID" value="XM_044711368.1"/>
</dbReference>
<dbReference type="OMA" id="RKEQIMI"/>
<sequence>MTMNREDDSLQCFDREYLSLDFQKNLIRALKINAEMEKKFNSGPISEVKLDLNYLEDFFKTCFDVVKPIRKAWKLLSMMALNSPSMNFEDLRKEQIMIQNIYLKLFDDKLVHRFATAKVVILKYWNKIMSDYEKIHEYSCELFRSQINRVLEVVNQMNLLSLEYLQLINTLKQYFLDSWFLNMRPSVMSSSFDKFCEQFNNVEISLESFIISSQELMKCAADVRLERIYNIEGRIPIKKLSLLDTVDLNAIDTSFVFHSPRSFTSPRANSTTILSCGNTSADLSSPPQEYFAFPKKQQQIDNMNSSRIRVQKQITMNWEDCKKYLEGLISEEFVYISGVTEIIKEKLKQVSLPFLTCGSVRMLMNPDFSSLQYGHIAENRKNFQQSISNSKTLNMSTLSACTSIDAHEQDSLVSKDIFRLDTERINSATSDDLFDYNSTLKQIEDMNISFLQMGEVFFPSLEEKNVESLTLFYVEYLNNRIFSMVHGESSINEPSTSSNERVEPLSIKKKDEPLCKPILHCVHESIRLAKRQSTKENLNHSHVTTVSPRKILQQGFHGCNSAFFNLLFTSLKYMSIDKYVSSGKRNEDTSVNCVEEEDFPSIYRMLFGFAPNSHKKSSDPTMRHSLNDLRNSLGKSKTNLHQNNDQLIDWIQENRFELFSIFQMIANFTHFKIQELRRAKECKMDCVTLSSDLYALLEFLYHLVQVLQGSTHVRTYGFQSHLDKSCTHALTETNCLLMLKSLLNGMKRGVGMITDCFFSSLRNELDEQIERLFQESDFNFGKYYSQFQKPTKPGNKRRIVPMKTDKKSLVEQCFEIVIPFINAVRENETFSDEVRSEFCEKCCRMVVNTYVGFIEKHHEDNIASLSKKRASERVKTVNKLTVSLLDQLAEDKFTIMKSLDQISKPTMDATLRDSILRNKILSLRETK</sequence>
<reference evidence="1 2" key="1">
    <citation type="journal article" date="2019" name="Sci. Rep.">
        <title>Nanopore sequencing improves the draft genome of the human pathogenic amoeba Naegleria fowleri.</title>
        <authorList>
            <person name="Liechti N."/>
            <person name="Schurch N."/>
            <person name="Bruggmann R."/>
            <person name="Wittwer M."/>
        </authorList>
    </citation>
    <scope>NUCLEOTIDE SEQUENCE [LARGE SCALE GENOMIC DNA]</scope>
    <source>
        <strain evidence="1 2">ATCC 30894</strain>
    </source>
</reference>
<comment type="caution">
    <text evidence="1">The sequence shown here is derived from an EMBL/GenBank/DDBJ whole genome shotgun (WGS) entry which is preliminary data.</text>
</comment>
<dbReference type="VEuPathDB" id="AmoebaDB:NfTy_007230"/>
<dbReference type="Proteomes" id="UP000444721">
    <property type="component" value="Unassembled WGS sequence"/>
</dbReference>
<evidence type="ECO:0000313" key="1">
    <source>
        <dbReference type="EMBL" id="KAF0983690.1"/>
    </source>
</evidence>
<dbReference type="EMBL" id="VFQX01000004">
    <property type="protein sequence ID" value="KAF0983690.1"/>
    <property type="molecule type" value="Genomic_DNA"/>
</dbReference>
<dbReference type="OrthoDB" id="10254984at2759"/>
<dbReference type="GeneID" id="68114823"/>
<accession>A0A6A5CDM7</accession>
<gene>
    <name evidence="1" type="ORF">FDP41_007605</name>
</gene>
<dbReference type="VEuPathDB" id="AmoebaDB:FDP41_007605"/>
<evidence type="ECO:0000313" key="2">
    <source>
        <dbReference type="Proteomes" id="UP000444721"/>
    </source>
</evidence>
<keyword evidence="2" id="KW-1185">Reference proteome</keyword>
<proteinExistence type="predicted"/>
<organism evidence="1 2">
    <name type="scientific">Naegleria fowleri</name>
    <name type="common">Brain eating amoeba</name>
    <dbReference type="NCBI Taxonomy" id="5763"/>
    <lineage>
        <taxon>Eukaryota</taxon>
        <taxon>Discoba</taxon>
        <taxon>Heterolobosea</taxon>
        <taxon>Tetramitia</taxon>
        <taxon>Eutetramitia</taxon>
        <taxon>Vahlkampfiidae</taxon>
        <taxon>Naegleria</taxon>
    </lineage>
</organism>
<dbReference type="VEuPathDB" id="AmoebaDB:NF0015700"/>
<protein>
    <submittedName>
        <fullName evidence="1">Uncharacterized protein</fullName>
    </submittedName>
</protein>
<dbReference type="AlphaFoldDB" id="A0A6A5CDM7"/>
<name>A0A6A5CDM7_NAEFO</name>